<dbReference type="PROSITE" id="PS50853">
    <property type="entry name" value="FN3"/>
    <property type="match status" value="2"/>
</dbReference>
<keyword evidence="2 9" id="KW-0378">Hydrolase</keyword>
<dbReference type="InterPro" id="IPR003961">
    <property type="entry name" value="FN3_dom"/>
</dbReference>
<feature type="signal peptide" evidence="9">
    <location>
        <begin position="1"/>
        <end position="39"/>
    </location>
</feature>
<dbReference type="Pfam" id="PF01341">
    <property type="entry name" value="Glyco_hydro_6"/>
    <property type="match status" value="1"/>
</dbReference>
<dbReference type="SUPFAM" id="SSF51989">
    <property type="entry name" value="Glycosyl hydrolases family 6, cellulases"/>
    <property type="match status" value="1"/>
</dbReference>
<dbReference type="Gene3D" id="2.60.40.10">
    <property type="entry name" value="Immunoglobulins"/>
    <property type="match status" value="2"/>
</dbReference>
<dbReference type="InterPro" id="IPR036434">
    <property type="entry name" value="Beta_cellobiohydrolase_sf"/>
</dbReference>
<organism evidence="13 14">
    <name type="scientific">Isoptericola halotolerans</name>
    <dbReference type="NCBI Taxonomy" id="300560"/>
    <lineage>
        <taxon>Bacteria</taxon>
        <taxon>Bacillati</taxon>
        <taxon>Actinomycetota</taxon>
        <taxon>Actinomycetes</taxon>
        <taxon>Micrococcales</taxon>
        <taxon>Promicromonosporaceae</taxon>
        <taxon>Isoptericola</taxon>
    </lineage>
</organism>
<keyword evidence="6 9" id="KW-0326">Glycosidase</keyword>
<dbReference type="PANTHER" id="PTHR34876:SF4">
    <property type="entry name" value="1,4-BETA-D-GLUCAN CELLOBIOHYDROLASE C-RELATED"/>
    <property type="match status" value="1"/>
</dbReference>
<dbReference type="CDD" id="cd00063">
    <property type="entry name" value="FN3"/>
    <property type="match status" value="2"/>
</dbReference>
<evidence type="ECO:0000256" key="1">
    <source>
        <dbReference type="ARBA" id="ARBA00022729"/>
    </source>
</evidence>
<dbReference type="EMBL" id="PVTX01000004">
    <property type="protein sequence ID" value="PRZ07580.1"/>
    <property type="molecule type" value="Genomic_DNA"/>
</dbReference>
<sequence length="771" mass="80513">MRSRSLRPRDEAVSRPVAVAATLALAAVPLLGATTTASAAERVDNPYVGADQYVNSYWSENVVDAAAEAGGDLGQQMLTLADTPTSVWMDRTSAIEGNVDGPGLRYHLDAALEQQQGDTPMVFNLVIYNLPGRDCYALASNGLLDPTPEGMAEYKNEYIDVIADMLAEPQYADLRVVATIEPDSLPNLVTNMSEPKCQESAPYYREGTAYALDRLYEAGNVYSYIDAAHAGWLGWDSNAGPAVDVFQEVVTSTEHGYDTVAGFVTNTANSTPLHEPFLEDEPFGSGGGTQVRQADFYQWNSDFDELDWTEHLYSLAVAAGFPSDIGMLIDTSRNGWGGPDRPTAESSSSTLNTYVDESRVDRRTHRGAWCNPAGAGLGERPTVNPTDNPASHLDAYVWVKPPGESDGNSEEIPNDQGKSFDRMCDPTFASPKLDGKLTGALGGAPLAGQWFQDQFEMLVTNAYPPIDGGSVDPDTEAPTAPADLAATGTTSTSTDLTWGASSDDTGVTRYTVLVDGAEAGTSATTSYTLTGLTPSTTYEVTVTARDAAGNVSAASAPVTVTTKEATGGEDTQAPTVPTGLAAGEVTSSSVELTWAAADDDTGVAGYRVHRDGDLVADVTGTSATDSGLAADTAYSYTVTAYDAAGNASAASDALSVTTEEGGTTPTGGCTVDYSANSWNTGFTGSFVVTNDSDAAIDGWELTFTFADGQTVDQIWSAQASQSGSAVTITPAAWSTTIPAGGSVTFGFNGSHSGTNTAPDDFALDGVACDIA</sequence>
<dbReference type="Proteomes" id="UP000239895">
    <property type="component" value="Unassembled WGS sequence"/>
</dbReference>
<feature type="active site" description="Proton donor" evidence="8">
    <location>
        <position position="183"/>
    </location>
</feature>
<feature type="domain" description="CBM2" evidence="12">
    <location>
        <begin position="662"/>
        <end position="771"/>
    </location>
</feature>
<reference evidence="13 14" key="1">
    <citation type="submission" date="2018-03" db="EMBL/GenBank/DDBJ databases">
        <title>Comparative analysis of microorganisms from saline springs in Andes Mountain Range, Colombia.</title>
        <authorList>
            <person name="Rubin E."/>
        </authorList>
    </citation>
    <scope>NUCLEOTIDE SEQUENCE [LARGE SCALE GENOMIC DNA]</scope>
    <source>
        <strain evidence="13 14">CG 23</strain>
    </source>
</reference>
<dbReference type="SUPFAM" id="SSF49384">
    <property type="entry name" value="Carbohydrate-binding domain"/>
    <property type="match status" value="1"/>
</dbReference>
<evidence type="ECO:0000256" key="2">
    <source>
        <dbReference type="ARBA" id="ARBA00022801"/>
    </source>
</evidence>
<comment type="similarity">
    <text evidence="9">Belongs to the glycosyl hydrolase family 6.</text>
</comment>
<proteinExistence type="inferred from homology"/>
<evidence type="ECO:0000256" key="6">
    <source>
        <dbReference type="ARBA" id="ARBA00023295"/>
    </source>
</evidence>
<keyword evidence="5 9" id="KW-0119">Carbohydrate metabolism</keyword>
<evidence type="ECO:0000259" key="11">
    <source>
        <dbReference type="PROSITE" id="PS50853"/>
    </source>
</evidence>
<keyword evidence="14" id="KW-1185">Reference proteome</keyword>
<dbReference type="Gene3D" id="2.60.40.290">
    <property type="match status" value="1"/>
</dbReference>
<dbReference type="SMART" id="SM00060">
    <property type="entry name" value="FN3"/>
    <property type="match status" value="2"/>
</dbReference>
<dbReference type="InterPro" id="IPR012291">
    <property type="entry name" value="CBM2_carb-bd_dom_sf"/>
</dbReference>
<dbReference type="InterPro" id="IPR008965">
    <property type="entry name" value="CBM2/CBM3_carb-bd_dom_sf"/>
</dbReference>
<feature type="compositionally biased region" description="Low complexity" evidence="10">
    <location>
        <begin position="482"/>
        <end position="500"/>
    </location>
</feature>
<dbReference type="InterPro" id="IPR013783">
    <property type="entry name" value="Ig-like_fold"/>
</dbReference>
<dbReference type="InterPro" id="IPR001919">
    <property type="entry name" value="CBD2"/>
</dbReference>
<evidence type="ECO:0000256" key="4">
    <source>
        <dbReference type="ARBA" id="ARBA00023157"/>
    </source>
</evidence>
<dbReference type="PANTHER" id="PTHR34876">
    <property type="match status" value="1"/>
</dbReference>
<protein>
    <recommendedName>
        <fullName evidence="9">Glucanase</fullName>
        <ecNumber evidence="9">3.2.1.-</ecNumber>
    </recommendedName>
</protein>
<keyword evidence="1 9" id="KW-0732">Signal</keyword>
<evidence type="ECO:0000259" key="12">
    <source>
        <dbReference type="PROSITE" id="PS51173"/>
    </source>
</evidence>
<dbReference type="PROSITE" id="PS00656">
    <property type="entry name" value="GLYCOSYL_HYDROL_F6_2"/>
    <property type="match status" value="1"/>
</dbReference>
<evidence type="ECO:0000256" key="5">
    <source>
        <dbReference type="ARBA" id="ARBA00023277"/>
    </source>
</evidence>
<dbReference type="PROSITE" id="PS51173">
    <property type="entry name" value="CBM2"/>
    <property type="match status" value="1"/>
</dbReference>
<name>A0ABX5EEK9_9MICO</name>
<feature type="domain" description="Fibronectin type-III" evidence="11">
    <location>
        <begin position="480"/>
        <end position="565"/>
    </location>
</feature>
<gene>
    <name evidence="13" type="ORF">BCL65_10417</name>
</gene>
<dbReference type="PRINTS" id="PR00733">
    <property type="entry name" value="GLHYDRLASE6"/>
</dbReference>
<accession>A0ABX5EEK9</accession>
<comment type="caution">
    <text evidence="13">The sequence shown here is derived from an EMBL/GenBank/DDBJ whole genome shotgun (WGS) entry which is preliminary data.</text>
</comment>
<evidence type="ECO:0000313" key="13">
    <source>
        <dbReference type="EMBL" id="PRZ07580.1"/>
    </source>
</evidence>
<dbReference type="SMART" id="SM00637">
    <property type="entry name" value="CBD_II"/>
    <property type="match status" value="1"/>
</dbReference>
<evidence type="ECO:0000256" key="7">
    <source>
        <dbReference type="ARBA" id="ARBA00023326"/>
    </source>
</evidence>
<keyword evidence="3 9" id="KW-0136">Cellulose degradation</keyword>
<feature type="chain" id="PRO_5044959203" description="Glucanase" evidence="9">
    <location>
        <begin position="40"/>
        <end position="771"/>
    </location>
</feature>
<feature type="region of interest" description="Disordered" evidence="10">
    <location>
        <begin position="466"/>
        <end position="501"/>
    </location>
</feature>
<evidence type="ECO:0000256" key="3">
    <source>
        <dbReference type="ARBA" id="ARBA00023001"/>
    </source>
</evidence>
<evidence type="ECO:0000313" key="14">
    <source>
        <dbReference type="Proteomes" id="UP000239895"/>
    </source>
</evidence>
<dbReference type="Gene3D" id="3.20.20.40">
    <property type="entry name" value="1, 4-beta cellobiohydrolase"/>
    <property type="match status" value="1"/>
</dbReference>
<evidence type="ECO:0000256" key="8">
    <source>
        <dbReference type="PROSITE-ProRule" id="PRU10057"/>
    </source>
</evidence>
<dbReference type="InterPro" id="IPR016288">
    <property type="entry name" value="Beta_cellobiohydrolase"/>
</dbReference>
<evidence type="ECO:0000256" key="10">
    <source>
        <dbReference type="SAM" id="MobiDB-lite"/>
    </source>
</evidence>
<dbReference type="Pfam" id="PF00041">
    <property type="entry name" value="fn3"/>
    <property type="match status" value="2"/>
</dbReference>
<dbReference type="EC" id="3.2.1.-" evidence="9"/>
<feature type="domain" description="Fibronectin type-III" evidence="11">
    <location>
        <begin position="576"/>
        <end position="661"/>
    </location>
</feature>
<dbReference type="SUPFAM" id="SSF49265">
    <property type="entry name" value="Fibronectin type III"/>
    <property type="match status" value="1"/>
</dbReference>
<keyword evidence="7 9" id="KW-0624">Polysaccharide degradation</keyword>
<dbReference type="Pfam" id="PF00553">
    <property type="entry name" value="CBM_2"/>
    <property type="match status" value="1"/>
</dbReference>
<dbReference type="InterPro" id="IPR036116">
    <property type="entry name" value="FN3_sf"/>
</dbReference>
<evidence type="ECO:0000256" key="9">
    <source>
        <dbReference type="RuleBase" id="RU361186"/>
    </source>
</evidence>
<dbReference type="InterPro" id="IPR001524">
    <property type="entry name" value="Glyco_hydro_6_CS"/>
</dbReference>
<keyword evidence="4" id="KW-1015">Disulfide bond</keyword>